<reference evidence="1" key="1">
    <citation type="journal article" date="2021" name="Sci. Adv.">
        <title>The American lobster genome reveals insights on longevity, neural, and immune adaptations.</title>
        <authorList>
            <person name="Polinski J.M."/>
            <person name="Zimin A.V."/>
            <person name="Clark K.F."/>
            <person name="Kohn A.B."/>
            <person name="Sadowski N."/>
            <person name="Timp W."/>
            <person name="Ptitsyn A."/>
            <person name="Khanna P."/>
            <person name="Romanova D.Y."/>
            <person name="Williams P."/>
            <person name="Greenwood S.J."/>
            <person name="Moroz L.L."/>
            <person name="Walt D.R."/>
            <person name="Bodnar A.G."/>
        </authorList>
    </citation>
    <scope>NUCLEOTIDE SEQUENCE</scope>
    <source>
        <strain evidence="1">GMGI-L3</strain>
    </source>
</reference>
<dbReference type="Proteomes" id="UP000747542">
    <property type="component" value="Unassembled WGS sequence"/>
</dbReference>
<name>A0A8J5K7Z0_HOMAM</name>
<dbReference type="AlphaFoldDB" id="A0A8J5K7Z0"/>
<organism evidence="1 2">
    <name type="scientific">Homarus americanus</name>
    <name type="common">American lobster</name>
    <dbReference type="NCBI Taxonomy" id="6706"/>
    <lineage>
        <taxon>Eukaryota</taxon>
        <taxon>Metazoa</taxon>
        <taxon>Ecdysozoa</taxon>
        <taxon>Arthropoda</taxon>
        <taxon>Crustacea</taxon>
        <taxon>Multicrustacea</taxon>
        <taxon>Malacostraca</taxon>
        <taxon>Eumalacostraca</taxon>
        <taxon>Eucarida</taxon>
        <taxon>Decapoda</taxon>
        <taxon>Pleocyemata</taxon>
        <taxon>Astacidea</taxon>
        <taxon>Nephropoidea</taxon>
        <taxon>Nephropidae</taxon>
        <taxon>Homarus</taxon>
    </lineage>
</organism>
<keyword evidence="2" id="KW-1185">Reference proteome</keyword>
<evidence type="ECO:0000313" key="1">
    <source>
        <dbReference type="EMBL" id="KAG7168208.1"/>
    </source>
</evidence>
<dbReference type="EMBL" id="JAHLQT010020459">
    <property type="protein sequence ID" value="KAG7168208.1"/>
    <property type="molecule type" value="Genomic_DNA"/>
</dbReference>
<protein>
    <submittedName>
        <fullName evidence="1">Uncharacterized protein</fullName>
    </submittedName>
</protein>
<sequence length="210" mass="23509">MEETIPAIEGTLVALSHTLKINGILLLAELCCQGKIQHVLARQPTHIPWQQQMQLFSRVRITNLKTQIISEVQPNFSVLRTTKHSEMSHLEGGGGDDDDDVPKSAFRGDVISYRGIITAVIDEASGIYELDGKTRLVITYLLEVTGELWNENLENVNETNIPSNNSTEKNAPYRCLEEGDSVMLHRVHHTKINGTLHLICCGRSLVEKNR</sequence>
<comment type="caution">
    <text evidence="1">The sequence shown here is derived from an EMBL/GenBank/DDBJ whole genome shotgun (WGS) entry which is preliminary data.</text>
</comment>
<gene>
    <name evidence="1" type="ORF">Hamer_G016848</name>
</gene>
<proteinExistence type="predicted"/>
<accession>A0A8J5K7Z0</accession>
<evidence type="ECO:0000313" key="2">
    <source>
        <dbReference type="Proteomes" id="UP000747542"/>
    </source>
</evidence>